<dbReference type="EMBL" id="MN098326">
    <property type="protein sequence ID" value="QFG06660.1"/>
    <property type="molecule type" value="Genomic_DNA"/>
</dbReference>
<evidence type="ECO:0000313" key="1">
    <source>
        <dbReference type="EMBL" id="QFG06660.1"/>
    </source>
</evidence>
<dbReference type="SUPFAM" id="SSF81301">
    <property type="entry name" value="Nucleotidyltransferase"/>
    <property type="match status" value="1"/>
</dbReference>
<gene>
    <name evidence="1" type="ORF">CPT_Myduc_038</name>
</gene>
<dbReference type="GO" id="GO:0016740">
    <property type="term" value="F:transferase activity"/>
    <property type="evidence" value="ECO:0007669"/>
    <property type="project" value="UniProtKB-KW"/>
</dbReference>
<keyword evidence="2" id="KW-1185">Reference proteome</keyword>
<dbReference type="Proteomes" id="UP000327513">
    <property type="component" value="Segment"/>
</dbReference>
<accession>A0A5J6T7C9</accession>
<organism evidence="1 2">
    <name type="scientific">Proteus phage Myduc</name>
    <dbReference type="NCBI Taxonomy" id="2650874"/>
    <lineage>
        <taxon>Viruses</taxon>
        <taxon>Duplodnaviria</taxon>
        <taxon>Heunggongvirae</taxon>
        <taxon>Uroviricota</taxon>
        <taxon>Caudoviricetes</taxon>
        <taxon>Chaseviridae</taxon>
        <taxon>Cleopatravirinae</taxon>
        <taxon>Myducvirus</taxon>
        <taxon>Myducvirus myduc</taxon>
    </lineage>
</organism>
<proteinExistence type="predicted"/>
<keyword evidence="1" id="KW-0808">Transferase</keyword>
<evidence type="ECO:0000313" key="2">
    <source>
        <dbReference type="Proteomes" id="UP000327513"/>
    </source>
</evidence>
<reference evidence="2" key="1">
    <citation type="submission" date="2019-06" db="EMBL/GenBank/DDBJ databases">
        <title>Complete genome of Proteus mirabilis phage Myduc.</title>
        <authorList>
            <person name="Tran J.S."/>
            <person name="Lessor L."/>
            <person name="O'Leary C."/>
            <person name="Bonasera R.M."/>
            <person name="Liu M."/>
        </authorList>
    </citation>
    <scope>NUCLEOTIDE SEQUENCE [LARGE SCALE GENOMIC DNA]</scope>
</reference>
<name>A0A5J6T7C9_9CAUD</name>
<sequence length="189" mass="21429">MTVLENVETIAKWLKFHHSKSVKSVNIAGGFVRDKKYGLTPNDVDVVVILNDVSQEEANSIMEDLVFVLNMSTKASEVKIMKGYGEDDDVEITVDSFSDRLYGDVVFKLGDVKVDLLFSKFESLEQAVSKFDANINQFAIVDGEIVYLGKETEHPDDVGLVFMTECRFSITEERRAKMLNRFHQMYPKG</sequence>
<dbReference type="InterPro" id="IPR043519">
    <property type="entry name" value="NT_sf"/>
</dbReference>
<protein>
    <submittedName>
        <fullName evidence="1">Putative nucleotidyl transferase</fullName>
    </submittedName>
</protein>
<dbReference type="Gene3D" id="3.30.460.10">
    <property type="entry name" value="Beta Polymerase, domain 2"/>
    <property type="match status" value="1"/>
</dbReference>